<keyword evidence="1" id="KW-0812">Transmembrane</keyword>
<keyword evidence="1" id="KW-1133">Transmembrane helix</keyword>
<accession>A0A135YWE4</accession>
<feature type="transmembrane region" description="Helical" evidence="1">
    <location>
        <begin position="6"/>
        <end position="26"/>
    </location>
</feature>
<sequence length="123" mass="13929">MKKRDLILIAIIAIVIGQLIIMNKFINSEKPDKVEIYYDNKLYQECSINDTKRINIKSGDVYNIISIHDKGVEMTHANCPDKVCVKTGFINKPGQSIVCIPHKINIKIVSQDSSKNDEEILAK</sequence>
<protein>
    <submittedName>
        <fullName evidence="2">Uncharacterized protein</fullName>
    </submittedName>
</protein>
<dbReference type="Gene3D" id="2.60.320.10">
    <property type="entry name" value="N-utilization substance G protein NusG, insert domain"/>
    <property type="match status" value="1"/>
</dbReference>
<dbReference type="Pfam" id="PF07009">
    <property type="entry name" value="NusG_II"/>
    <property type="match status" value="1"/>
</dbReference>
<evidence type="ECO:0000313" key="2">
    <source>
        <dbReference type="EMBL" id="KXI13728.1"/>
    </source>
</evidence>
<dbReference type="Proteomes" id="UP000070326">
    <property type="component" value="Unassembled WGS sequence"/>
</dbReference>
<dbReference type="PATRIC" id="fig|1261.3.peg.802"/>
<gene>
    <name evidence="2" type="ORF">HMPREF3195_00531</name>
</gene>
<dbReference type="STRING" id="1261.HMPREF3195_00531"/>
<dbReference type="CDD" id="cd09911">
    <property type="entry name" value="Lin0431_like"/>
    <property type="match status" value="1"/>
</dbReference>
<organism evidence="2 3">
    <name type="scientific">Peptostreptococcus anaerobius</name>
    <dbReference type="NCBI Taxonomy" id="1261"/>
    <lineage>
        <taxon>Bacteria</taxon>
        <taxon>Bacillati</taxon>
        <taxon>Bacillota</taxon>
        <taxon>Clostridia</taxon>
        <taxon>Peptostreptococcales</taxon>
        <taxon>Peptostreptococcaceae</taxon>
        <taxon>Peptostreptococcus</taxon>
    </lineage>
</organism>
<evidence type="ECO:0000313" key="3">
    <source>
        <dbReference type="Proteomes" id="UP000070326"/>
    </source>
</evidence>
<keyword evidence="1" id="KW-0472">Membrane</keyword>
<evidence type="ECO:0000256" key="1">
    <source>
        <dbReference type="SAM" id="Phobius"/>
    </source>
</evidence>
<dbReference type="GeneID" id="79841929"/>
<proteinExistence type="predicted"/>
<dbReference type="EMBL" id="LSQZ01000018">
    <property type="protein sequence ID" value="KXI13728.1"/>
    <property type="molecule type" value="Genomic_DNA"/>
</dbReference>
<dbReference type="RefSeq" id="WP_002842700.1">
    <property type="nucleotide sequence ID" value="NZ_CAMPYD010000002.1"/>
</dbReference>
<reference evidence="2 3" key="1">
    <citation type="submission" date="2016-02" db="EMBL/GenBank/DDBJ databases">
        <authorList>
            <person name="Wen L."/>
            <person name="He K."/>
            <person name="Yang H."/>
        </authorList>
    </citation>
    <scope>NUCLEOTIDE SEQUENCE [LARGE SCALE GENOMIC DNA]</scope>
    <source>
        <strain evidence="2 3">MJR8628A</strain>
    </source>
</reference>
<dbReference type="eggNOG" id="COG5341">
    <property type="taxonomic scope" value="Bacteria"/>
</dbReference>
<dbReference type="InterPro" id="IPR038690">
    <property type="entry name" value="NusG_2_sf"/>
</dbReference>
<comment type="caution">
    <text evidence="2">The sequence shown here is derived from an EMBL/GenBank/DDBJ whole genome shotgun (WGS) entry which is preliminary data.</text>
</comment>
<dbReference type="AlphaFoldDB" id="A0A135YWE4"/>
<name>A0A135YWE4_9FIRM</name>